<dbReference type="PANTHER" id="PTHR24052">
    <property type="entry name" value="DELTA-RELATED"/>
    <property type="match status" value="1"/>
</dbReference>
<keyword evidence="2" id="KW-1015">Disulfide bond</keyword>
<dbReference type="InterPro" id="IPR011489">
    <property type="entry name" value="EMI_domain"/>
</dbReference>
<dbReference type="STRING" id="246437.L9KI67"/>
<dbReference type="eggNOG" id="KOG1218">
    <property type="taxonomic scope" value="Eukaryota"/>
</dbReference>
<name>L9KI67_TUPCH</name>
<organism evidence="4 5">
    <name type="scientific">Tupaia chinensis</name>
    <name type="common">Chinese tree shrew</name>
    <name type="synonym">Tupaia belangeri chinensis</name>
    <dbReference type="NCBI Taxonomy" id="246437"/>
    <lineage>
        <taxon>Eukaryota</taxon>
        <taxon>Metazoa</taxon>
        <taxon>Chordata</taxon>
        <taxon>Craniata</taxon>
        <taxon>Vertebrata</taxon>
        <taxon>Euteleostomi</taxon>
        <taxon>Mammalia</taxon>
        <taxon>Eutheria</taxon>
        <taxon>Euarchontoglires</taxon>
        <taxon>Scandentia</taxon>
        <taxon>Tupaiidae</taxon>
        <taxon>Tupaia</taxon>
    </lineage>
</organism>
<feature type="domain" description="EMI" evidence="3">
    <location>
        <begin position="230"/>
        <end position="307"/>
    </location>
</feature>
<gene>
    <name evidence="4" type="ORF">TREES_T100014205</name>
</gene>
<dbReference type="PANTHER" id="PTHR24052:SF13">
    <property type="entry name" value="MULTIPLE EGF LIKE DOMAINS 11"/>
    <property type="match status" value="1"/>
</dbReference>
<evidence type="ECO:0000256" key="1">
    <source>
        <dbReference type="ARBA" id="ARBA00022729"/>
    </source>
</evidence>
<dbReference type="InterPro" id="IPR052485">
    <property type="entry name" value="MEGF_diff_regulators"/>
</dbReference>
<sequence>MARPGGGACGPPARAVRACRRAAALAPAPGVEESGFASPCRFSEERNPGFALCAEVLWRDSLETFSGIHRDWCRGTGEPCASCVQRALLLGELWSPIVQMDVSNCVVSTSPTFSLVKENNESPRLYQPSGSVGSMNEQQVTARLSAGARSPFSDLDALFTVAEHSAEQRPFARGGEQLARPGLGERAGEELYALDVSAQGIGEGPGMALFTAGLAVFSLLQIALTLNPEDPNVCSHWESYAVTVQESYAHPFDQIYYTRCTDILNWFKCTRHRISYKTAYRRGLRTMYRRRSQCCPGYYENGDFCIPAQKNEAFVSPETGADLLAAVGSRVGTVWQQQREQQARAESARARQDSEYTAFVRTRRAQHVQALPAWGSATHGEEGKEGLLPGPQGLALPIREEEEMVVSVCPLCSSFRKLWASVALALGPENSVREKPDAWPRYPRRCLPLLSGALIDRALPEAWRCSCPSSFARSPRHRMF</sequence>
<keyword evidence="1" id="KW-0732">Signal</keyword>
<reference evidence="5" key="2">
    <citation type="journal article" date="2013" name="Nat. Commun.">
        <title>Genome of the Chinese tree shrew.</title>
        <authorList>
            <person name="Fan Y."/>
            <person name="Huang Z.Y."/>
            <person name="Cao C.C."/>
            <person name="Chen C.S."/>
            <person name="Chen Y.X."/>
            <person name="Fan D.D."/>
            <person name="He J."/>
            <person name="Hou H.L."/>
            <person name="Hu L."/>
            <person name="Hu X.T."/>
            <person name="Jiang X.T."/>
            <person name="Lai R."/>
            <person name="Lang Y.S."/>
            <person name="Liang B."/>
            <person name="Liao S.G."/>
            <person name="Mu D."/>
            <person name="Ma Y.Y."/>
            <person name="Niu Y.Y."/>
            <person name="Sun X.Q."/>
            <person name="Xia J.Q."/>
            <person name="Xiao J."/>
            <person name="Xiong Z.Q."/>
            <person name="Xu L."/>
            <person name="Yang L."/>
            <person name="Zhang Y."/>
            <person name="Zhao W."/>
            <person name="Zhao X.D."/>
            <person name="Zheng Y.T."/>
            <person name="Zhou J.M."/>
            <person name="Zhu Y.B."/>
            <person name="Zhang G.J."/>
            <person name="Wang J."/>
            <person name="Yao Y.G."/>
        </authorList>
    </citation>
    <scope>NUCLEOTIDE SEQUENCE [LARGE SCALE GENOMIC DNA]</scope>
</reference>
<dbReference type="Pfam" id="PF07546">
    <property type="entry name" value="EMI"/>
    <property type="match status" value="1"/>
</dbReference>
<dbReference type="PROSITE" id="PS51041">
    <property type="entry name" value="EMI"/>
    <property type="match status" value="1"/>
</dbReference>
<evidence type="ECO:0000313" key="4">
    <source>
        <dbReference type="EMBL" id="ELW62388.1"/>
    </source>
</evidence>
<reference evidence="5" key="1">
    <citation type="submission" date="2012-07" db="EMBL/GenBank/DDBJ databases">
        <title>Genome of the Chinese tree shrew, a rising model animal genetically related to primates.</title>
        <authorList>
            <person name="Zhang G."/>
            <person name="Fan Y."/>
            <person name="Yao Y."/>
            <person name="Huang Z."/>
        </authorList>
    </citation>
    <scope>NUCLEOTIDE SEQUENCE [LARGE SCALE GENOMIC DNA]</scope>
</reference>
<dbReference type="Proteomes" id="UP000011518">
    <property type="component" value="Unassembled WGS sequence"/>
</dbReference>
<proteinExistence type="predicted"/>
<evidence type="ECO:0000313" key="5">
    <source>
        <dbReference type="Proteomes" id="UP000011518"/>
    </source>
</evidence>
<evidence type="ECO:0000259" key="3">
    <source>
        <dbReference type="PROSITE" id="PS51041"/>
    </source>
</evidence>
<dbReference type="InParanoid" id="L9KI67"/>
<keyword evidence="5" id="KW-1185">Reference proteome</keyword>
<dbReference type="GO" id="GO:0016020">
    <property type="term" value="C:membrane"/>
    <property type="evidence" value="ECO:0007669"/>
    <property type="project" value="TreeGrafter"/>
</dbReference>
<dbReference type="eggNOG" id="KOG0657">
    <property type="taxonomic scope" value="Eukaryota"/>
</dbReference>
<evidence type="ECO:0000256" key="2">
    <source>
        <dbReference type="ARBA" id="ARBA00023157"/>
    </source>
</evidence>
<dbReference type="EMBL" id="KB320823">
    <property type="protein sequence ID" value="ELW62388.1"/>
    <property type="molecule type" value="Genomic_DNA"/>
</dbReference>
<dbReference type="AlphaFoldDB" id="L9KI67"/>
<protein>
    <submittedName>
        <fullName evidence="4">Multiple epidermal growth factor-like domains protein 11</fullName>
    </submittedName>
</protein>
<accession>L9KI67</accession>